<reference evidence="1" key="1">
    <citation type="submission" date="2014-09" db="EMBL/GenBank/DDBJ databases">
        <authorList>
            <person name="Magalhaes I.L.F."/>
            <person name="Oliveira U."/>
            <person name="Santos F.R."/>
            <person name="Vidigal T.H.D.A."/>
            <person name="Brescovit A.D."/>
            <person name="Santos A.J."/>
        </authorList>
    </citation>
    <scope>NUCLEOTIDE SEQUENCE</scope>
    <source>
        <tissue evidence="1">Shoot tissue taken approximately 20 cm above the soil surface</tissue>
    </source>
</reference>
<protein>
    <submittedName>
        <fullName evidence="1">Uncharacterized protein</fullName>
    </submittedName>
</protein>
<proteinExistence type="predicted"/>
<reference evidence="1" key="2">
    <citation type="journal article" date="2015" name="Data Brief">
        <title>Shoot transcriptome of the giant reed, Arundo donax.</title>
        <authorList>
            <person name="Barrero R.A."/>
            <person name="Guerrero F.D."/>
            <person name="Moolhuijzen P."/>
            <person name="Goolsby J.A."/>
            <person name="Tidwell J."/>
            <person name="Bellgard S.E."/>
            <person name="Bellgard M.I."/>
        </authorList>
    </citation>
    <scope>NUCLEOTIDE SEQUENCE</scope>
    <source>
        <tissue evidence="1">Shoot tissue taken approximately 20 cm above the soil surface</tissue>
    </source>
</reference>
<dbReference type="EMBL" id="GBRH01162173">
    <property type="protein sequence ID" value="JAE35723.1"/>
    <property type="molecule type" value="Transcribed_RNA"/>
</dbReference>
<accession>A0A0A9HS26</accession>
<organism evidence="1">
    <name type="scientific">Arundo donax</name>
    <name type="common">Giant reed</name>
    <name type="synonym">Donax arundinaceus</name>
    <dbReference type="NCBI Taxonomy" id="35708"/>
    <lineage>
        <taxon>Eukaryota</taxon>
        <taxon>Viridiplantae</taxon>
        <taxon>Streptophyta</taxon>
        <taxon>Embryophyta</taxon>
        <taxon>Tracheophyta</taxon>
        <taxon>Spermatophyta</taxon>
        <taxon>Magnoliopsida</taxon>
        <taxon>Liliopsida</taxon>
        <taxon>Poales</taxon>
        <taxon>Poaceae</taxon>
        <taxon>PACMAD clade</taxon>
        <taxon>Arundinoideae</taxon>
        <taxon>Arundineae</taxon>
        <taxon>Arundo</taxon>
    </lineage>
</organism>
<dbReference type="AlphaFoldDB" id="A0A0A9HS26"/>
<sequence>MCNINHKHRIDCQNLWKKDACNLISGHYSNYIQKGKKVHLPEINECTDEAKSNRN</sequence>
<name>A0A0A9HS26_ARUDO</name>
<evidence type="ECO:0000313" key="1">
    <source>
        <dbReference type="EMBL" id="JAE35723.1"/>
    </source>
</evidence>